<keyword evidence="2" id="KW-1185">Reference proteome</keyword>
<dbReference type="KEGG" id="lcd:clem_07905"/>
<evidence type="ECO:0008006" key="3">
    <source>
        <dbReference type="Google" id="ProtNLM"/>
    </source>
</evidence>
<sequence>MFKNFMRVSTTGLLGFCYFSANITWAGPWFTGPLLAPAGHTIPRGHSNLEIYGFYTDNEGIYTRHWKLVHTPHSESLVGSPIFSHGLTDKLDIQYGVPYVYNKHRGAQAQGLGDTSVTLGYQLLEQKESRWRPDLRVTVQEIFPTGKFEALNPLNNGADATGLGSYQTGVALNFQHLLPVGETHYLRTRLSLNYLYANTVDIQGASSFGGTPLTRGNIDPGDLFTADLAAEFTLTQNWVAVMEGYYASRAATQFRGFIGNNSQGIPASIGHGNIEEVTLAPAIEYNFSPNIGIIAGPWFTVTGRETTQFVSYVAAFNAYW</sequence>
<dbReference type="RefSeq" id="WP_232505430.1">
    <property type="nucleotide sequence ID" value="NZ_CP016397.1"/>
</dbReference>
<organism evidence="1 2">
    <name type="scientific">Legionella clemsonensis</name>
    <dbReference type="NCBI Taxonomy" id="1867846"/>
    <lineage>
        <taxon>Bacteria</taxon>
        <taxon>Pseudomonadati</taxon>
        <taxon>Pseudomonadota</taxon>
        <taxon>Gammaproteobacteria</taxon>
        <taxon>Legionellales</taxon>
        <taxon>Legionellaceae</taxon>
        <taxon>Legionella</taxon>
    </lineage>
</organism>
<evidence type="ECO:0000313" key="2">
    <source>
        <dbReference type="Proteomes" id="UP000201728"/>
    </source>
</evidence>
<dbReference type="Proteomes" id="UP000201728">
    <property type="component" value="Chromosome"/>
</dbReference>
<name>A0A222P2P9_9GAMM</name>
<reference evidence="2" key="1">
    <citation type="submission" date="2016-07" db="EMBL/GenBank/DDBJ databases">
        <authorList>
            <person name="Florea S."/>
            <person name="Webb J.S."/>
            <person name="Jaromczyk J."/>
            <person name="Schardl C.L."/>
        </authorList>
    </citation>
    <scope>NUCLEOTIDE SEQUENCE [LARGE SCALE GENOMIC DNA]</scope>
    <source>
        <strain evidence="2">CDC-D5610</strain>
    </source>
</reference>
<evidence type="ECO:0000313" key="1">
    <source>
        <dbReference type="EMBL" id="ASQ46134.1"/>
    </source>
</evidence>
<protein>
    <recommendedName>
        <fullName evidence="3">Fe-S protein</fullName>
    </recommendedName>
</protein>
<gene>
    <name evidence="1" type="ORF">clem_07905</name>
</gene>
<dbReference type="AlphaFoldDB" id="A0A222P2P9"/>
<accession>A0A222P2P9</accession>
<dbReference type="EMBL" id="CP016397">
    <property type="protein sequence ID" value="ASQ46134.1"/>
    <property type="molecule type" value="Genomic_DNA"/>
</dbReference>
<proteinExistence type="predicted"/>